<sequence length="156" mass="17597">MGIVFNIFLAVLALVAPSIAYGPFEIRKFEYYVSQSPSRVSYSSFTFYEGVTQTFTECKHKAPRSYNIDESSNPLPTNFTACSNPDVKWKYQVEGQIISVEFGYWAAPIEGTHIPEWHRIMASGTVIPTACSPYGYSGYLCTPRETRYLTDFVIVA</sequence>
<dbReference type="EMBL" id="WIWT01000014">
    <property type="protein sequence ID" value="KAF3217222.1"/>
    <property type="molecule type" value="Genomic_DNA"/>
</dbReference>
<name>A0A6G1MNW4_ORBOL</name>
<reference evidence="3 4" key="1">
    <citation type="submission" date="2019-06" db="EMBL/GenBank/DDBJ databases">
        <authorList>
            <person name="Palmer J.M."/>
        </authorList>
    </citation>
    <scope>NUCLEOTIDE SEQUENCE</scope>
    <source>
        <strain evidence="2 4">TWF106</strain>
        <strain evidence="3">TWF679</strain>
    </source>
</reference>
<keyword evidence="1" id="KW-0732">Signal</keyword>
<dbReference type="Proteomes" id="UP000472727">
    <property type="component" value="Unassembled WGS sequence"/>
</dbReference>
<protein>
    <recommendedName>
        <fullName evidence="6">AA1-like domain-containing protein</fullName>
    </recommendedName>
</protein>
<feature type="signal peptide" evidence="1">
    <location>
        <begin position="1"/>
        <end position="20"/>
    </location>
</feature>
<dbReference type="OrthoDB" id="5308884at2759"/>
<comment type="caution">
    <text evidence="3">The sequence shown here is derived from an EMBL/GenBank/DDBJ whole genome shotgun (WGS) entry which is preliminary data.</text>
</comment>
<evidence type="ECO:0000313" key="2">
    <source>
        <dbReference type="EMBL" id="KAF3200204.1"/>
    </source>
</evidence>
<evidence type="ECO:0000256" key="1">
    <source>
        <dbReference type="SAM" id="SignalP"/>
    </source>
</evidence>
<organism evidence="3 5">
    <name type="scientific">Orbilia oligospora</name>
    <name type="common">Nematode-trapping fungus</name>
    <name type="synonym">Arthrobotrys oligospora</name>
    <dbReference type="NCBI Taxonomy" id="2813651"/>
    <lineage>
        <taxon>Eukaryota</taxon>
        <taxon>Fungi</taxon>
        <taxon>Dikarya</taxon>
        <taxon>Ascomycota</taxon>
        <taxon>Pezizomycotina</taxon>
        <taxon>Orbiliomycetes</taxon>
        <taxon>Orbiliales</taxon>
        <taxon>Orbiliaceae</taxon>
        <taxon>Orbilia</taxon>
    </lineage>
</organism>
<dbReference type="AlphaFoldDB" id="A0A6G1MNW4"/>
<dbReference type="EMBL" id="WIWS01000173">
    <property type="protein sequence ID" value="KAF3200204.1"/>
    <property type="molecule type" value="Genomic_DNA"/>
</dbReference>
<evidence type="ECO:0000313" key="4">
    <source>
        <dbReference type="Proteomes" id="UP000472727"/>
    </source>
</evidence>
<gene>
    <name evidence="2" type="ORF">TWF106_003438</name>
    <name evidence="3" type="ORF">TWF679_002240</name>
</gene>
<dbReference type="Proteomes" id="UP000614610">
    <property type="component" value="Unassembled WGS sequence"/>
</dbReference>
<accession>A0A6G1MNW4</accession>
<proteinExistence type="predicted"/>
<evidence type="ECO:0000313" key="5">
    <source>
        <dbReference type="Proteomes" id="UP000614610"/>
    </source>
</evidence>
<feature type="chain" id="PRO_5041171269" description="AA1-like domain-containing protein" evidence="1">
    <location>
        <begin position="21"/>
        <end position="156"/>
    </location>
</feature>
<evidence type="ECO:0008006" key="6">
    <source>
        <dbReference type="Google" id="ProtNLM"/>
    </source>
</evidence>
<evidence type="ECO:0000313" key="3">
    <source>
        <dbReference type="EMBL" id="KAF3217222.1"/>
    </source>
</evidence>